<dbReference type="PROSITE" id="PS51272">
    <property type="entry name" value="SLH"/>
    <property type="match status" value="1"/>
</dbReference>
<accession>A0AAP8U6A8</accession>
<dbReference type="PANTHER" id="PTHR43308:SF5">
    <property type="entry name" value="S-LAYER PROTEIN _ PEPTIDOGLYCAN ENDO-BETA-N-ACETYLGLUCOSAMINIDASE"/>
    <property type="match status" value="1"/>
</dbReference>
<reference evidence="2 3" key="1">
    <citation type="submission" date="2018-02" db="EMBL/GenBank/DDBJ databases">
        <title>Comparative analysis of genomes of three Brevibacillus laterosporus strains producers of potent antimicrobials isolated from silage.</title>
        <authorList>
            <person name="Kojic M."/>
            <person name="Miljkovic M."/>
            <person name="Studholme D."/>
            <person name="Filipic B."/>
        </authorList>
    </citation>
    <scope>NUCLEOTIDE SEQUENCE [LARGE SCALE GENOMIC DNA]</scope>
    <source>
        <strain evidence="2 3">BGSP11</strain>
    </source>
</reference>
<dbReference type="PANTHER" id="PTHR43308">
    <property type="entry name" value="OUTER MEMBRANE PROTEIN ALPHA-RELATED"/>
    <property type="match status" value="1"/>
</dbReference>
<gene>
    <name evidence="2" type="ORF">C4A77_05860</name>
</gene>
<dbReference type="InterPro" id="IPR001119">
    <property type="entry name" value="SLH_dom"/>
</dbReference>
<organism evidence="2 3">
    <name type="scientific">Brevibacillus laterosporus</name>
    <name type="common">Bacillus laterosporus</name>
    <dbReference type="NCBI Taxonomy" id="1465"/>
    <lineage>
        <taxon>Bacteria</taxon>
        <taxon>Bacillati</taxon>
        <taxon>Bacillota</taxon>
        <taxon>Bacilli</taxon>
        <taxon>Bacillales</taxon>
        <taxon>Paenibacillaceae</taxon>
        <taxon>Brevibacillus</taxon>
    </lineage>
</organism>
<name>A0AAP8U6A8_BRELA</name>
<dbReference type="Pfam" id="PF00395">
    <property type="entry name" value="SLH"/>
    <property type="match status" value="2"/>
</dbReference>
<feature type="domain" description="SLH" evidence="1">
    <location>
        <begin position="69"/>
        <end position="132"/>
    </location>
</feature>
<protein>
    <recommendedName>
        <fullName evidence="1">SLH domain-containing protein</fullName>
    </recommendedName>
</protein>
<dbReference type="EMBL" id="PRKQ01000005">
    <property type="protein sequence ID" value="PPB08813.1"/>
    <property type="molecule type" value="Genomic_DNA"/>
</dbReference>
<evidence type="ECO:0000259" key="1">
    <source>
        <dbReference type="PROSITE" id="PS51272"/>
    </source>
</evidence>
<comment type="caution">
    <text evidence="2">The sequence shown here is derived from an EMBL/GenBank/DDBJ whole genome shotgun (WGS) entry which is preliminary data.</text>
</comment>
<evidence type="ECO:0000313" key="3">
    <source>
        <dbReference type="Proteomes" id="UP000239759"/>
    </source>
</evidence>
<evidence type="ECO:0000313" key="2">
    <source>
        <dbReference type="EMBL" id="PPB08813.1"/>
    </source>
</evidence>
<proteinExistence type="predicted"/>
<dbReference type="AlphaFoldDB" id="A0AAP8U6A8"/>
<dbReference type="Proteomes" id="UP000239759">
    <property type="component" value="Unassembled WGS sequence"/>
</dbReference>
<sequence length="192" mass="21518">MITWKDIKGTMKIQLKKGSKTEREVITSENKVVFAQLPIGVYQIYMNGQKQSLEIIVQNDNSDLTVPVTKLVLVDVPSSHWARNVIDRLVTKGIIKGFQGGTFKPEPLVTREQFVTMLVQAKNLEGFEVKTIFTDVPEGHWSARYVSAAVSSGILIPREYGGHFTDTGNNIIDSILGKIYLFAITRFNYPPS</sequence>
<dbReference type="InterPro" id="IPR051465">
    <property type="entry name" value="Cell_Envelope_Struct_Comp"/>
</dbReference>
<dbReference type="RefSeq" id="WP_104031111.1">
    <property type="nucleotide sequence ID" value="NZ_PRKQ01000005.1"/>
</dbReference>